<gene>
    <name evidence="3" type="ORF">N658DRAFT_70708</name>
</gene>
<name>A0AAN6Q1Z0_9PEZI</name>
<dbReference type="Pfam" id="PF06985">
    <property type="entry name" value="HET"/>
    <property type="match status" value="1"/>
</dbReference>
<comment type="caution">
    <text evidence="3">The sequence shown here is derived from an EMBL/GenBank/DDBJ whole genome shotgun (WGS) entry which is preliminary data.</text>
</comment>
<evidence type="ECO:0000313" key="3">
    <source>
        <dbReference type="EMBL" id="KAK4101286.1"/>
    </source>
</evidence>
<sequence length="716" mass="79865">MEAGQLRLCQTCTATLQGETFINERSDQYAVGDKHPRFNRVHHDNYISLTQSKDASCWICSLLWAKHTPPPSSGENRVGETSAHHDLRSFSRVDAYDGIDVYFHVRCTCKAEFDLHVSVSQATHANQGLDASYLVLQGCDEKRPSILGLSQDLSVIHSWIATCEASHEHCDTTTQARDPGFLPTRLIDVKDVKLGKARLRSRDDVQVREDGKYPPYWTLSHRWGDPESILQLREATEGHFQEGISLEELSRTFRDAVLLVHRLGYRYIWIDSLCVFQDSFADWQAEAGAMVDVYRHSFCNILAAGSSYDPSTTGLFTERTLSPRLLHPFTTDVSIVKIVTETQKETMPGPWTLSNESAWADEIESAPISKRGWVVQERFLATRVLHFTRNQIYWECLERSHSATEPTHDLSTGRRGRSKATAYKTSRIGLARTRAELDAAPAGQPPPWSEDSHHPNPASSSFHAHWGPIVGIYANCALTKESDRFPAMSGIAKAFQQVSGDVYLAGLWKRLLWTDLPWQSLASAGVPACRSSEAYAPSWSWASVVGGDVRLGIAHTKFGSLPTRLIRLVEARVVPEPPAAGGDVTGMLRSAELDVECMMYYYRWDGGRRRLEVFEDEARTEVFFWQTGDDDGGGTLDLHLDTSELVAQFAAAGQIDGVCVPVSGAYHGYGGGKNEYLVLEHESGSRFRRIGLLRAGEIGKWIQGWSESRSSVITLV</sequence>
<dbReference type="AlphaFoldDB" id="A0AAN6Q1Z0"/>
<feature type="region of interest" description="Disordered" evidence="1">
    <location>
        <begin position="438"/>
        <end position="459"/>
    </location>
</feature>
<feature type="domain" description="Heterokaryon incompatibility" evidence="2">
    <location>
        <begin position="216"/>
        <end position="377"/>
    </location>
</feature>
<keyword evidence="4" id="KW-1185">Reference proteome</keyword>
<organism evidence="3 4">
    <name type="scientific">Parathielavia hyrcaniae</name>
    <dbReference type="NCBI Taxonomy" id="113614"/>
    <lineage>
        <taxon>Eukaryota</taxon>
        <taxon>Fungi</taxon>
        <taxon>Dikarya</taxon>
        <taxon>Ascomycota</taxon>
        <taxon>Pezizomycotina</taxon>
        <taxon>Sordariomycetes</taxon>
        <taxon>Sordariomycetidae</taxon>
        <taxon>Sordariales</taxon>
        <taxon>Chaetomiaceae</taxon>
        <taxon>Parathielavia</taxon>
    </lineage>
</organism>
<dbReference type="PANTHER" id="PTHR33112">
    <property type="entry name" value="DOMAIN PROTEIN, PUTATIVE-RELATED"/>
    <property type="match status" value="1"/>
</dbReference>
<dbReference type="InterPro" id="IPR010730">
    <property type="entry name" value="HET"/>
</dbReference>
<dbReference type="PANTHER" id="PTHR33112:SF16">
    <property type="entry name" value="HETEROKARYON INCOMPATIBILITY DOMAIN-CONTAINING PROTEIN"/>
    <property type="match status" value="1"/>
</dbReference>
<evidence type="ECO:0000256" key="1">
    <source>
        <dbReference type="SAM" id="MobiDB-lite"/>
    </source>
</evidence>
<dbReference type="Proteomes" id="UP001305647">
    <property type="component" value="Unassembled WGS sequence"/>
</dbReference>
<proteinExistence type="predicted"/>
<protein>
    <submittedName>
        <fullName evidence="3">HET-domain-containing protein</fullName>
    </submittedName>
</protein>
<reference evidence="3" key="1">
    <citation type="journal article" date="2023" name="Mol. Phylogenet. Evol.">
        <title>Genome-scale phylogeny and comparative genomics of the fungal order Sordariales.</title>
        <authorList>
            <person name="Hensen N."/>
            <person name="Bonometti L."/>
            <person name="Westerberg I."/>
            <person name="Brannstrom I.O."/>
            <person name="Guillou S."/>
            <person name="Cros-Aarteil S."/>
            <person name="Calhoun S."/>
            <person name="Haridas S."/>
            <person name="Kuo A."/>
            <person name="Mondo S."/>
            <person name="Pangilinan J."/>
            <person name="Riley R."/>
            <person name="LaButti K."/>
            <person name="Andreopoulos B."/>
            <person name="Lipzen A."/>
            <person name="Chen C."/>
            <person name="Yan M."/>
            <person name="Daum C."/>
            <person name="Ng V."/>
            <person name="Clum A."/>
            <person name="Steindorff A."/>
            <person name="Ohm R.A."/>
            <person name="Martin F."/>
            <person name="Silar P."/>
            <person name="Natvig D.O."/>
            <person name="Lalanne C."/>
            <person name="Gautier V."/>
            <person name="Ament-Velasquez S.L."/>
            <person name="Kruys A."/>
            <person name="Hutchinson M.I."/>
            <person name="Powell A.J."/>
            <person name="Barry K."/>
            <person name="Miller A.N."/>
            <person name="Grigoriev I.V."/>
            <person name="Debuchy R."/>
            <person name="Gladieux P."/>
            <person name="Hiltunen Thoren M."/>
            <person name="Johannesson H."/>
        </authorList>
    </citation>
    <scope>NUCLEOTIDE SEQUENCE</scope>
    <source>
        <strain evidence="3">CBS 757.83</strain>
    </source>
</reference>
<reference evidence="3" key="2">
    <citation type="submission" date="2023-05" db="EMBL/GenBank/DDBJ databases">
        <authorList>
            <consortium name="Lawrence Berkeley National Laboratory"/>
            <person name="Steindorff A."/>
            <person name="Hensen N."/>
            <person name="Bonometti L."/>
            <person name="Westerberg I."/>
            <person name="Brannstrom I.O."/>
            <person name="Guillou S."/>
            <person name="Cros-Aarteil S."/>
            <person name="Calhoun S."/>
            <person name="Haridas S."/>
            <person name="Kuo A."/>
            <person name="Mondo S."/>
            <person name="Pangilinan J."/>
            <person name="Riley R."/>
            <person name="Labutti K."/>
            <person name="Andreopoulos B."/>
            <person name="Lipzen A."/>
            <person name="Chen C."/>
            <person name="Yanf M."/>
            <person name="Daum C."/>
            <person name="Ng V."/>
            <person name="Clum A."/>
            <person name="Ohm R."/>
            <person name="Martin F."/>
            <person name="Silar P."/>
            <person name="Natvig D."/>
            <person name="Lalanne C."/>
            <person name="Gautier V."/>
            <person name="Ament-Velasquez S.L."/>
            <person name="Kruys A."/>
            <person name="Hutchinson M.I."/>
            <person name="Powell A.J."/>
            <person name="Barry K."/>
            <person name="Miller A.N."/>
            <person name="Grigoriev I.V."/>
            <person name="Debuchy R."/>
            <person name="Gladieux P."/>
            <person name="Thoren M.H."/>
            <person name="Johannesson H."/>
        </authorList>
    </citation>
    <scope>NUCLEOTIDE SEQUENCE</scope>
    <source>
        <strain evidence="3">CBS 757.83</strain>
    </source>
</reference>
<evidence type="ECO:0000313" key="4">
    <source>
        <dbReference type="Proteomes" id="UP001305647"/>
    </source>
</evidence>
<accession>A0AAN6Q1Z0</accession>
<dbReference type="EMBL" id="MU863636">
    <property type="protein sequence ID" value="KAK4101286.1"/>
    <property type="molecule type" value="Genomic_DNA"/>
</dbReference>
<evidence type="ECO:0000259" key="2">
    <source>
        <dbReference type="Pfam" id="PF06985"/>
    </source>
</evidence>